<organism evidence="2 3">
    <name type="scientific">Hesseltinella vesiculosa</name>
    <dbReference type="NCBI Taxonomy" id="101127"/>
    <lineage>
        <taxon>Eukaryota</taxon>
        <taxon>Fungi</taxon>
        <taxon>Fungi incertae sedis</taxon>
        <taxon>Mucoromycota</taxon>
        <taxon>Mucoromycotina</taxon>
        <taxon>Mucoromycetes</taxon>
        <taxon>Mucorales</taxon>
        <taxon>Cunninghamellaceae</taxon>
        <taxon>Hesseltinella</taxon>
    </lineage>
</organism>
<evidence type="ECO:0000313" key="2">
    <source>
        <dbReference type="EMBL" id="ORX59562.1"/>
    </source>
</evidence>
<gene>
    <name evidence="2" type="ORF">DM01DRAFT_1317660</name>
</gene>
<dbReference type="OrthoDB" id="2126185at2759"/>
<sequence length="373" mass="41803">MLQDVLGVDYPVDLCILVSYFIFIGLLLWRIRSVFTTNEQDATMPFAVFVGLAAASFVATWYFMFAYFGYSFGMWRLQMELQHEPWTLNIISHWLHDISLFDEAWRTVSTGDWQWLWSIQICAFTVAVWMPLMALEGSRHRIPYLWVFMLLGHVVAISVSSSLFFAALILVSRSSATPPKQPESSMRQVTAVGLLIVTSMAALKTVDDVRLVAHGPDFMAHLLLMHGLSLIPLVLTILAPRLFALPRSYGVVLLYILVAAANLVLMKQQAARAIQTLPSASEPALVAMALRTLADTFLFHPAQSSISSDAAALYFITIAWIMYRQSSKSSSRLFVLVFALLTFIASPTVSLPLYLALDEYIHLPSSILSKKRQ</sequence>
<keyword evidence="1" id="KW-0812">Transmembrane</keyword>
<evidence type="ECO:0000256" key="1">
    <source>
        <dbReference type="SAM" id="Phobius"/>
    </source>
</evidence>
<feature type="transmembrane region" description="Helical" evidence="1">
    <location>
        <begin position="218"/>
        <end position="243"/>
    </location>
</feature>
<keyword evidence="1" id="KW-0472">Membrane</keyword>
<reference evidence="2 3" key="1">
    <citation type="submission" date="2016-07" db="EMBL/GenBank/DDBJ databases">
        <title>Pervasive Adenine N6-methylation of Active Genes in Fungi.</title>
        <authorList>
            <consortium name="DOE Joint Genome Institute"/>
            <person name="Mondo S.J."/>
            <person name="Dannebaum R.O."/>
            <person name="Kuo R.C."/>
            <person name="Labutti K."/>
            <person name="Haridas S."/>
            <person name="Kuo A."/>
            <person name="Salamov A."/>
            <person name="Ahrendt S.R."/>
            <person name="Lipzen A."/>
            <person name="Sullivan W."/>
            <person name="Andreopoulos W.B."/>
            <person name="Clum A."/>
            <person name="Lindquist E."/>
            <person name="Daum C."/>
            <person name="Ramamoorthy G.K."/>
            <person name="Gryganskyi A."/>
            <person name="Culley D."/>
            <person name="Magnuson J.K."/>
            <person name="James T.Y."/>
            <person name="O'Malley M.A."/>
            <person name="Stajich J.E."/>
            <person name="Spatafora J.W."/>
            <person name="Visel A."/>
            <person name="Grigoriev I.V."/>
        </authorList>
    </citation>
    <scope>NUCLEOTIDE SEQUENCE [LARGE SCALE GENOMIC DNA]</scope>
    <source>
        <strain evidence="2 3">NRRL 3301</strain>
    </source>
</reference>
<accession>A0A1X2GRE4</accession>
<evidence type="ECO:0000313" key="3">
    <source>
        <dbReference type="Proteomes" id="UP000242146"/>
    </source>
</evidence>
<feature type="transmembrane region" description="Helical" evidence="1">
    <location>
        <begin position="335"/>
        <end position="357"/>
    </location>
</feature>
<dbReference type="AlphaFoldDB" id="A0A1X2GRE4"/>
<name>A0A1X2GRE4_9FUNG</name>
<feature type="transmembrane region" description="Helical" evidence="1">
    <location>
        <begin position="115"/>
        <end position="132"/>
    </location>
</feature>
<feature type="transmembrane region" description="Helical" evidence="1">
    <location>
        <begin position="12"/>
        <end position="31"/>
    </location>
</feature>
<feature type="transmembrane region" description="Helical" evidence="1">
    <location>
        <begin position="43"/>
        <end position="70"/>
    </location>
</feature>
<dbReference type="EMBL" id="MCGT01000005">
    <property type="protein sequence ID" value="ORX59562.1"/>
    <property type="molecule type" value="Genomic_DNA"/>
</dbReference>
<feature type="transmembrane region" description="Helical" evidence="1">
    <location>
        <begin position="189"/>
        <end position="206"/>
    </location>
</feature>
<keyword evidence="3" id="KW-1185">Reference proteome</keyword>
<keyword evidence="1" id="KW-1133">Transmembrane helix</keyword>
<feature type="transmembrane region" description="Helical" evidence="1">
    <location>
        <begin position="144"/>
        <end position="169"/>
    </location>
</feature>
<dbReference type="Proteomes" id="UP000242146">
    <property type="component" value="Unassembled WGS sequence"/>
</dbReference>
<protein>
    <submittedName>
        <fullName evidence="2">Uncharacterized protein</fullName>
    </submittedName>
</protein>
<feature type="transmembrane region" description="Helical" evidence="1">
    <location>
        <begin position="249"/>
        <end position="265"/>
    </location>
</feature>
<proteinExistence type="predicted"/>
<comment type="caution">
    <text evidence="2">The sequence shown here is derived from an EMBL/GenBank/DDBJ whole genome shotgun (WGS) entry which is preliminary data.</text>
</comment>